<accession>A0A142V9E7</accession>
<dbReference type="EMBL" id="CP011127">
    <property type="protein sequence ID" value="AMU86392.1"/>
    <property type="molecule type" value="Genomic_DNA"/>
</dbReference>
<reference evidence="1 3" key="1">
    <citation type="submission" date="2015-03" db="EMBL/GenBank/DDBJ databases">
        <title>Genomic characterization of Dehalococcoides mccartyi strain 11a5, an unusal plasmid-containing chloroethene dechlorinator.</title>
        <authorList>
            <person name="Zhao S."/>
            <person name="Ding C."/>
            <person name="He J."/>
        </authorList>
    </citation>
    <scope>NUCLEOTIDE SEQUENCE [LARGE SCALE GENOMIC DNA]</scope>
    <source>
        <strain evidence="1 3">11a5</strain>
    </source>
</reference>
<dbReference type="AlphaFoldDB" id="A0A142V9E7"/>
<evidence type="ECO:0000313" key="3">
    <source>
        <dbReference type="Proteomes" id="UP000076394"/>
    </source>
</evidence>
<reference evidence="2 4" key="2">
    <citation type="submission" date="2018-05" db="EMBL/GenBank/DDBJ databases">
        <title>Draft genome sequences of Dehalococcoides mccartyi strains RC and KS.</title>
        <authorList>
            <person name="Higgins S.A."/>
            <person name="Padilla-Crespo E."/>
            <person name="Loeffler F.E."/>
        </authorList>
    </citation>
    <scope>NUCLEOTIDE SEQUENCE [LARGE SCALE GENOMIC DNA]</scope>
    <source>
        <strain evidence="2 4">KS</strain>
    </source>
</reference>
<name>A0A142V9E7_9CHLR</name>
<organism evidence="1 3">
    <name type="scientific">Dehalococcoides mccartyi</name>
    <dbReference type="NCBI Taxonomy" id="61435"/>
    <lineage>
        <taxon>Bacteria</taxon>
        <taxon>Bacillati</taxon>
        <taxon>Chloroflexota</taxon>
        <taxon>Dehalococcoidia</taxon>
        <taxon>Dehalococcoidales</taxon>
        <taxon>Dehalococcoidaceae</taxon>
        <taxon>Dehalococcoides</taxon>
    </lineage>
</organism>
<dbReference type="InterPro" id="IPR005358">
    <property type="entry name" value="Puta_zinc/iron-chelating_dom"/>
</dbReference>
<dbReference type="Proteomes" id="UP000076394">
    <property type="component" value="Chromosome"/>
</dbReference>
<dbReference type="Pfam" id="PF03692">
    <property type="entry name" value="CxxCxxCC"/>
    <property type="match status" value="1"/>
</dbReference>
<evidence type="ECO:0000313" key="4">
    <source>
        <dbReference type="Proteomes" id="UP000248786"/>
    </source>
</evidence>
<sequence>MKYMNDIENTDIFECRRCGNCCLHFQPHLEMAEAQNIANHLSLSLDEFKAKYADKRWPGHRTMLIRHNQNGCIFMGRGVDNLSLCTIHDFKPQACRDYQPSFKHRECREGLLP</sequence>
<evidence type="ECO:0008006" key="5">
    <source>
        <dbReference type="Google" id="ProtNLM"/>
    </source>
</evidence>
<evidence type="ECO:0000313" key="2">
    <source>
        <dbReference type="EMBL" id="RAL70898.1"/>
    </source>
</evidence>
<gene>
    <name evidence="2" type="ORF">C1G86_0591</name>
    <name evidence="1" type="ORF">Dm11a5_0566</name>
</gene>
<dbReference type="PATRIC" id="fig|61435.8.peg.562"/>
<protein>
    <recommendedName>
        <fullName evidence="5">YkgJ family cysteine cluster protein</fullName>
    </recommendedName>
</protein>
<dbReference type="Proteomes" id="UP000248786">
    <property type="component" value="Unassembled WGS sequence"/>
</dbReference>
<dbReference type="EMBL" id="QGLD01000008">
    <property type="protein sequence ID" value="RAL70898.1"/>
    <property type="molecule type" value="Genomic_DNA"/>
</dbReference>
<proteinExistence type="predicted"/>
<evidence type="ECO:0000313" key="1">
    <source>
        <dbReference type="EMBL" id="AMU86392.1"/>
    </source>
</evidence>